<name>A0A183F556_HELPZ</name>
<dbReference type="AlphaFoldDB" id="A0A183F556"/>
<accession>A0A3P7TF78</accession>
<reference evidence="1 2" key="1">
    <citation type="submission" date="2018-11" db="EMBL/GenBank/DDBJ databases">
        <authorList>
            <consortium name="Pathogen Informatics"/>
        </authorList>
    </citation>
    <scope>NUCLEOTIDE SEQUENCE [LARGE SCALE GENOMIC DNA]</scope>
</reference>
<gene>
    <name evidence="1" type="ORF">HPBE_LOCUS1299</name>
</gene>
<dbReference type="WBParaSite" id="HPBE_0000129801-mRNA-1">
    <property type="protein sequence ID" value="HPBE_0000129801-mRNA-1"/>
    <property type="gene ID" value="HPBE_0000129801"/>
</dbReference>
<sequence length="135" mass="15479">MMQARKIKYDVIRLTEARRHHSLRAVYDSGEELFLRTCDNRKLRKRNLLVLITVASARVSEHLDPEDGSPTSSSKHMEYEEVIPSSYDERPHSERPYMGYCCSRGRAEVPPAARHSGDSAFLSVLIPNACHRRLP</sequence>
<protein>
    <submittedName>
        <fullName evidence="1 3">Uncharacterized protein</fullName>
    </submittedName>
</protein>
<dbReference type="EMBL" id="UZAH01001357">
    <property type="protein sequence ID" value="VDO19681.1"/>
    <property type="molecule type" value="Genomic_DNA"/>
</dbReference>
<evidence type="ECO:0000313" key="3">
    <source>
        <dbReference type="WBParaSite" id="HPBE_0000129801-mRNA-1"/>
    </source>
</evidence>
<reference evidence="3" key="2">
    <citation type="submission" date="2019-09" db="UniProtKB">
        <authorList>
            <consortium name="WormBaseParasite"/>
        </authorList>
    </citation>
    <scope>IDENTIFICATION</scope>
</reference>
<evidence type="ECO:0000313" key="2">
    <source>
        <dbReference type="Proteomes" id="UP000050761"/>
    </source>
</evidence>
<proteinExistence type="predicted"/>
<organism evidence="2 3">
    <name type="scientific">Heligmosomoides polygyrus</name>
    <name type="common">Parasitic roundworm</name>
    <dbReference type="NCBI Taxonomy" id="6339"/>
    <lineage>
        <taxon>Eukaryota</taxon>
        <taxon>Metazoa</taxon>
        <taxon>Ecdysozoa</taxon>
        <taxon>Nematoda</taxon>
        <taxon>Chromadorea</taxon>
        <taxon>Rhabditida</taxon>
        <taxon>Rhabditina</taxon>
        <taxon>Rhabditomorpha</taxon>
        <taxon>Strongyloidea</taxon>
        <taxon>Heligmosomidae</taxon>
        <taxon>Heligmosomoides</taxon>
    </lineage>
</organism>
<keyword evidence="2" id="KW-1185">Reference proteome</keyword>
<evidence type="ECO:0000313" key="1">
    <source>
        <dbReference type="EMBL" id="VDO19681.1"/>
    </source>
</evidence>
<dbReference type="Proteomes" id="UP000050761">
    <property type="component" value="Unassembled WGS sequence"/>
</dbReference>
<accession>A0A183F556</accession>